<organism evidence="3 4">
    <name type="scientific">Mucilaginibacter gotjawali</name>
    <dbReference type="NCBI Taxonomy" id="1550579"/>
    <lineage>
        <taxon>Bacteria</taxon>
        <taxon>Pseudomonadati</taxon>
        <taxon>Bacteroidota</taxon>
        <taxon>Sphingobacteriia</taxon>
        <taxon>Sphingobacteriales</taxon>
        <taxon>Sphingobacteriaceae</taxon>
        <taxon>Mucilaginibacter</taxon>
    </lineage>
</organism>
<gene>
    <name evidence="3" type="ORF">FHS11_004339</name>
</gene>
<dbReference type="Proteomes" id="UP000539265">
    <property type="component" value="Unassembled WGS sequence"/>
</dbReference>
<evidence type="ECO:0000313" key="4">
    <source>
        <dbReference type="Proteomes" id="UP000539265"/>
    </source>
</evidence>
<evidence type="ECO:0000313" key="3">
    <source>
        <dbReference type="EMBL" id="MBB3057896.1"/>
    </source>
</evidence>
<accession>A0A839SJ92</accession>
<feature type="signal peptide" evidence="2">
    <location>
        <begin position="1"/>
        <end position="20"/>
    </location>
</feature>
<dbReference type="InterPro" id="IPR005901">
    <property type="entry name" value="GLPGLI"/>
</dbReference>
<dbReference type="OrthoDB" id="1440774at2"/>
<sequence length="307" mass="34080">MKRYLTICALLAATLQVARAQKPDTAAYMVHYKFSHLRDTTNRANPYTENMALFLGKSSSVYKSYDKQLQDALFKKQVKEAMANSPDGNIKINRQNTGSPLQYFQFPAQQKLYRKESLVINSYLIEDALPVIDWKISSDTASFGGMHCQKATAHFKGRDYTAWFCAEMPFHAGPWKLNGLPGVILEAYDAKKEVVFKFGGIEKVAPPQPFVVASDAQPGDGHRMIMIGGDDADTDPAIIQLPTRSINTTDKEFTKLQDAMRKDPDAFVQAMMASSGMNGPGNGPRPQIKIKIGPQPVINNPVELSEK</sequence>
<feature type="region of interest" description="Disordered" evidence="1">
    <location>
        <begin position="276"/>
        <end position="307"/>
    </location>
</feature>
<dbReference type="NCBIfam" id="TIGR01200">
    <property type="entry name" value="GLPGLI"/>
    <property type="match status" value="1"/>
</dbReference>
<evidence type="ECO:0000256" key="2">
    <source>
        <dbReference type="SAM" id="SignalP"/>
    </source>
</evidence>
<protein>
    <submittedName>
        <fullName evidence="3">GLPGLI family protein</fullName>
    </submittedName>
</protein>
<keyword evidence="2" id="KW-0732">Signal</keyword>
<keyword evidence="4" id="KW-1185">Reference proteome</keyword>
<dbReference type="AlphaFoldDB" id="A0A839SJ92"/>
<comment type="caution">
    <text evidence="3">The sequence shown here is derived from an EMBL/GenBank/DDBJ whole genome shotgun (WGS) entry which is preliminary data.</text>
</comment>
<name>A0A839SJ92_9SPHI</name>
<proteinExistence type="predicted"/>
<dbReference type="RefSeq" id="WP_096349669.1">
    <property type="nucleotide sequence ID" value="NZ_AP017313.1"/>
</dbReference>
<evidence type="ECO:0000256" key="1">
    <source>
        <dbReference type="SAM" id="MobiDB-lite"/>
    </source>
</evidence>
<dbReference type="EMBL" id="JACHWX010000016">
    <property type="protein sequence ID" value="MBB3057896.1"/>
    <property type="molecule type" value="Genomic_DNA"/>
</dbReference>
<feature type="chain" id="PRO_5032396401" evidence="2">
    <location>
        <begin position="21"/>
        <end position="307"/>
    </location>
</feature>
<reference evidence="3" key="1">
    <citation type="submission" date="2020-08" db="EMBL/GenBank/DDBJ databases">
        <title>Genomic Encyclopedia of Type Strains, Phase III (KMG-III): the genomes of soil and plant-associated and newly described type strains.</title>
        <authorList>
            <person name="Whitman W."/>
        </authorList>
    </citation>
    <scope>NUCLEOTIDE SEQUENCE [LARGE SCALE GENOMIC DNA]</scope>
    <source>
        <strain evidence="3">CECT 8628</strain>
    </source>
</reference>
<dbReference type="Pfam" id="PF09697">
    <property type="entry name" value="Porph_ging"/>
    <property type="match status" value="1"/>
</dbReference>